<gene>
    <name evidence="3" type="ORF">FHS03_004078</name>
</gene>
<accession>A0A7W5BEY3</accession>
<proteinExistence type="predicted"/>
<keyword evidence="2" id="KW-1133">Transmembrane helix</keyword>
<feature type="transmembrane region" description="Helical" evidence="2">
    <location>
        <begin position="74"/>
        <end position="97"/>
    </location>
</feature>
<evidence type="ECO:0000313" key="3">
    <source>
        <dbReference type="EMBL" id="MBB3121005.1"/>
    </source>
</evidence>
<dbReference type="EMBL" id="JACHXD010000013">
    <property type="protein sequence ID" value="MBB3121005.1"/>
    <property type="molecule type" value="Genomic_DNA"/>
</dbReference>
<evidence type="ECO:0000256" key="2">
    <source>
        <dbReference type="SAM" id="Phobius"/>
    </source>
</evidence>
<protein>
    <submittedName>
        <fullName evidence="3">Cellulose synthase/poly-beta-1,6-N-acetylglucosamine synthase-like glycosyltransferase</fullName>
    </submittedName>
</protein>
<keyword evidence="3" id="KW-0808">Transferase</keyword>
<keyword evidence="2" id="KW-0472">Membrane</keyword>
<sequence length="167" mass="18332">MTTPSANLTTEQTAGVSPANFGVSPEVNPGQIAPERTEITEDKLSKLEGSSPETRAQRLANDLVEQRHRLQREIFSVAIVAICVFYLVFLLMVVHLVCGGTILTREFPVTATVLVGMLGSIPTILSACLLFGLFRSNEPKDQDEKSDWNPLLKGLMEIARFIKPPSH</sequence>
<reference evidence="3 4" key="1">
    <citation type="submission" date="2020-08" db="EMBL/GenBank/DDBJ databases">
        <title>Genomic Encyclopedia of Type Strains, Phase III (KMG-III): the genomes of soil and plant-associated and newly described type strains.</title>
        <authorList>
            <person name="Whitman W."/>
        </authorList>
    </citation>
    <scope>NUCLEOTIDE SEQUENCE [LARGE SCALE GENOMIC DNA]</scope>
    <source>
        <strain evidence="3 4">CECT 8897</strain>
    </source>
</reference>
<comment type="caution">
    <text evidence="3">The sequence shown here is derived from an EMBL/GenBank/DDBJ whole genome shotgun (WGS) entry which is preliminary data.</text>
</comment>
<dbReference type="Proteomes" id="UP000541535">
    <property type="component" value="Unassembled WGS sequence"/>
</dbReference>
<keyword evidence="2" id="KW-0812">Transmembrane</keyword>
<dbReference type="AlphaFoldDB" id="A0A7W5BEY3"/>
<dbReference type="RefSeq" id="WP_183442754.1">
    <property type="nucleotide sequence ID" value="NZ_JACHXD010000013.1"/>
</dbReference>
<feature type="region of interest" description="Disordered" evidence="1">
    <location>
        <begin position="1"/>
        <end position="41"/>
    </location>
</feature>
<organism evidence="3 4">
    <name type="scientific">Pseudoduganella violacea</name>
    <dbReference type="NCBI Taxonomy" id="1715466"/>
    <lineage>
        <taxon>Bacteria</taxon>
        <taxon>Pseudomonadati</taxon>
        <taxon>Pseudomonadota</taxon>
        <taxon>Betaproteobacteria</taxon>
        <taxon>Burkholderiales</taxon>
        <taxon>Oxalobacteraceae</taxon>
        <taxon>Telluria group</taxon>
        <taxon>Pseudoduganella</taxon>
    </lineage>
</organism>
<feature type="transmembrane region" description="Helical" evidence="2">
    <location>
        <begin position="109"/>
        <end position="134"/>
    </location>
</feature>
<evidence type="ECO:0000313" key="4">
    <source>
        <dbReference type="Proteomes" id="UP000541535"/>
    </source>
</evidence>
<dbReference type="GO" id="GO:0016740">
    <property type="term" value="F:transferase activity"/>
    <property type="evidence" value="ECO:0007669"/>
    <property type="project" value="UniProtKB-KW"/>
</dbReference>
<name>A0A7W5BEY3_9BURK</name>
<evidence type="ECO:0000256" key="1">
    <source>
        <dbReference type="SAM" id="MobiDB-lite"/>
    </source>
</evidence>
<keyword evidence="4" id="KW-1185">Reference proteome</keyword>
<feature type="compositionally biased region" description="Polar residues" evidence="1">
    <location>
        <begin position="1"/>
        <end position="15"/>
    </location>
</feature>